<dbReference type="PANTHER" id="PTHR11177:SF248">
    <property type="entry name" value="CHITOTRIOSIDASE-1"/>
    <property type="match status" value="1"/>
</dbReference>
<protein>
    <recommendedName>
        <fullName evidence="1">GH18 domain-containing protein</fullName>
    </recommendedName>
</protein>
<sequence>MVSTPGNRQKFIQSSISFLRKHGFDGLDLAWEYPGSQGSPPEDKQRFTLLCQVNIQLWYGKIYSWQPLLLKAMQPRLQI</sequence>
<dbReference type="SUPFAM" id="SSF51445">
    <property type="entry name" value="(Trans)glycosidases"/>
    <property type="match status" value="1"/>
</dbReference>
<feature type="domain" description="GH18" evidence="1">
    <location>
        <begin position="1"/>
        <end position="79"/>
    </location>
</feature>
<organism evidence="2 3">
    <name type="scientific">Esox lucius</name>
    <name type="common">Northern pike</name>
    <dbReference type="NCBI Taxonomy" id="8010"/>
    <lineage>
        <taxon>Eukaryota</taxon>
        <taxon>Metazoa</taxon>
        <taxon>Chordata</taxon>
        <taxon>Craniata</taxon>
        <taxon>Vertebrata</taxon>
        <taxon>Euteleostomi</taxon>
        <taxon>Actinopterygii</taxon>
        <taxon>Neopterygii</taxon>
        <taxon>Teleostei</taxon>
        <taxon>Protacanthopterygii</taxon>
        <taxon>Esociformes</taxon>
        <taxon>Esocidae</taxon>
        <taxon>Esox</taxon>
    </lineage>
</organism>
<dbReference type="PANTHER" id="PTHR11177">
    <property type="entry name" value="CHITINASE"/>
    <property type="match status" value="1"/>
</dbReference>
<reference evidence="2" key="2">
    <citation type="submission" date="2020-02" db="EMBL/GenBank/DDBJ databases">
        <title>Esox lucius (northern pike) genome, fEsoLuc1, primary haplotype.</title>
        <authorList>
            <person name="Myers G."/>
            <person name="Karagic N."/>
            <person name="Meyer A."/>
            <person name="Pippel M."/>
            <person name="Reichard M."/>
            <person name="Winkler S."/>
            <person name="Tracey A."/>
            <person name="Sims Y."/>
            <person name="Howe K."/>
            <person name="Rhie A."/>
            <person name="Formenti G."/>
            <person name="Durbin R."/>
            <person name="Fedrigo O."/>
            <person name="Jarvis E.D."/>
        </authorList>
    </citation>
    <scope>NUCLEOTIDE SEQUENCE [LARGE SCALE GENOMIC DNA]</scope>
</reference>
<dbReference type="GO" id="GO:0005975">
    <property type="term" value="P:carbohydrate metabolic process"/>
    <property type="evidence" value="ECO:0007669"/>
    <property type="project" value="InterPro"/>
</dbReference>
<dbReference type="PROSITE" id="PS51910">
    <property type="entry name" value="GH18_2"/>
    <property type="match status" value="1"/>
</dbReference>
<evidence type="ECO:0000313" key="3">
    <source>
        <dbReference type="Proteomes" id="UP000265140"/>
    </source>
</evidence>
<dbReference type="InterPro" id="IPR001223">
    <property type="entry name" value="Glyco_hydro18_cat"/>
</dbReference>
<dbReference type="GO" id="GO:0005576">
    <property type="term" value="C:extracellular region"/>
    <property type="evidence" value="ECO:0007669"/>
    <property type="project" value="TreeGrafter"/>
</dbReference>
<keyword evidence="3" id="KW-1185">Reference proteome</keyword>
<dbReference type="InParanoid" id="A0A6Q2YHK6"/>
<reference evidence="2" key="4">
    <citation type="submission" date="2025-09" db="UniProtKB">
        <authorList>
            <consortium name="Ensembl"/>
        </authorList>
    </citation>
    <scope>IDENTIFICATION</scope>
</reference>
<dbReference type="InterPro" id="IPR017853">
    <property type="entry name" value="GH"/>
</dbReference>
<dbReference type="Gene3D" id="3.20.20.80">
    <property type="entry name" value="Glycosidases"/>
    <property type="match status" value="1"/>
</dbReference>
<dbReference type="Pfam" id="PF00704">
    <property type="entry name" value="Glyco_hydro_18"/>
    <property type="match status" value="1"/>
</dbReference>
<evidence type="ECO:0000259" key="1">
    <source>
        <dbReference type="PROSITE" id="PS51910"/>
    </source>
</evidence>
<dbReference type="AlphaFoldDB" id="A0A6Q2YHK6"/>
<dbReference type="Proteomes" id="UP000265140">
    <property type="component" value="Chromosome 24"/>
</dbReference>
<dbReference type="OMA" id="QIFIKSA"/>
<proteinExistence type="predicted"/>
<dbReference type="GeneTree" id="ENSGT00940000162989"/>
<dbReference type="InterPro" id="IPR050314">
    <property type="entry name" value="Glycosyl_Hydrlase_18"/>
</dbReference>
<reference evidence="2" key="3">
    <citation type="submission" date="2025-08" db="UniProtKB">
        <authorList>
            <consortium name="Ensembl"/>
        </authorList>
    </citation>
    <scope>IDENTIFICATION</scope>
</reference>
<reference evidence="3" key="1">
    <citation type="journal article" date="2014" name="PLoS ONE">
        <title>The genome and linkage map of the northern pike (Esox lucius): conserved synteny revealed between the salmonid sister group and the Neoteleostei.</title>
        <authorList>
            <person name="Rondeau E.B."/>
            <person name="Minkley D.R."/>
            <person name="Leong J.S."/>
            <person name="Messmer A.M."/>
            <person name="Jantzen J.R."/>
            <person name="von Schalburg K.R."/>
            <person name="Lemon C."/>
            <person name="Bird N.H."/>
            <person name="Koop B.F."/>
        </authorList>
    </citation>
    <scope>NUCLEOTIDE SEQUENCE</scope>
</reference>
<name>A0A6Q2YHK6_ESOLU</name>
<dbReference type="Ensembl" id="ENSELUT00000077073.2">
    <property type="protein sequence ID" value="ENSELUP00000065053.2"/>
    <property type="gene ID" value="ENSELUG00000031992.2"/>
</dbReference>
<accession>A0A6Q2YHK6</accession>
<evidence type="ECO:0000313" key="2">
    <source>
        <dbReference type="Ensembl" id="ENSELUP00000065053.2"/>
    </source>
</evidence>